<gene>
    <name evidence="16" type="ORF">SDRG_10755</name>
</gene>
<dbReference type="GO" id="GO:0005506">
    <property type="term" value="F:iron ion binding"/>
    <property type="evidence" value="ECO:0007669"/>
    <property type="project" value="InterPro"/>
</dbReference>
<keyword evidence="17" id="KW-1185">Reference proteome</keyword>
<dbReference type="SUPFAM" id="SSF48264">
    <property type="entry name" value="Cytochrome P450"/>
    <property type="match status" value="1"/>
</dbReference>
<dbReference type="Proteomes" id="UP000030762">
    <property type="component" value="Unassembled WGS sequence"/>
</dbReference>
<keyword evidence="7 12" id="KW-0256">Endoplasmic reticulum</keyword>
<evidence type="ECO:0000256" key="15">
    <source>
        <dbReference type="SAM" id="SignalP"/>
    </source>
</evidence>
<evidence type="ECO:0000256" key="4">
    <source>
        <dbReference type="ARBA" id="ARBA00010617"/>
    </source>
</evidence>
<comment type="subcellular location">
    <subcellularLocation>
        <location evidence="2 12">Endoplasmic reticulum membrane</location>
    </subcellularLocation>
</comment>
<dbReference type="PANTHER" id="PTHR24304:SF4">
    <property type="entry name" value="CYTOCHROME P450"/>
    <property type="match status" value="1"/>
</dbReference>
<evidence type="ECO:0008006" key="18">
    <source>
        <dbReference type="Google" id="ProtNLM"/>
    </source>
</evidence>
<feature type="binding site" description="axial binding residue" evidence="13">
    <location>
        <position position="416"/>
    </location>
    <ligand>
        <name>heme</name>
        <dbReference type="ChEBI" id="CHEBI:30413"/>
    </ligand>
    <ligandPart>
        <name>Fe</name>
        <dbReference type="ChEBI" id="CHEBI:18248"/>
    </ligandPart>
</feature>
<keyword evidence="9 12" id="KW-0408">Iron</keyword>
<dbReference type="PANTHER" id="PTHR24304">
    <property type="entry name" value="CYTOCHROME P450 FAMILY 7"/>
    <property type="match status" value="1"/>
</dbReference>
<evidence type="ECO:0000256" key="7">
    <source>
        <dbReference type="ARBA" id="ARBA00022824"/>
    </source>
</evidence>
<feature type="chain" id="PRO_5004569575" description="Cytochrome P450" evidence="15">
    <location>
        <begin position="19"/>
        <end position="478"/>
    </location>
</feature>
<dbReference type="InterPro" id="IPR001128">
    <property type="entry name" value="Cyt_P450"/>
</dbReference>
<protein>
    <recommendedName>
        <fullName evidence="18">Cytochrome P450</fullName>
    </recommendedName>
</protein>
<dbReference type="GO" id="GO:0008395">
    <property type="term" value="F:steroid hydroxylase activity"/>
    <property type="evidence" value="ECO:0007669"/>
    <property type="project" value="TreeGrafter"/>
</dbReference>
<dbReference type="GO" id="GO:0020037">
    <property type="term" value="F:heme binding"/>
    <property type="evidence" value="ECO:0007669"/>
    <property type="project" value="InterPro"/>
</dbReference>
<keyword evidence="11 12" id="KW-0472">Membrane</keyword>
<dbReference type="PIRSF" id="PIRSF000047">
    <property type="entry name" value="Cytochrome_CYPVIIA1"/>
    <property type="match status" value="1"/>
</dbReference>
<dbReference type="GO" id="GO:0005789">
    <property type="term" value="C:endoplasmic reticulum membrane"/>
    <property type="evidence" value="ECO:0007669"/>
    <property type="project" value="UniProtKB-SubCell"/>
</dbReference>
<evidence type="ECO:0000256" key="1">
    <source>
        <dbReference type="ARBA" id="ARBA00001971"/>
    </source>
</evidence>
<dbReference type="RefSeq" id="XP_008614984.1">
    <property type="nucleotide sequence ID" value="XM_008616762.1"/>
</dbReference>
<keyword evidence="5 12" id="KW-0349">Heme</keyword>
<evidence type="ECO:0000256" key="13">
    <source>
        <dbReference type="PIRSR" id="PIRSR000047-1"/>
    </source>
</evidence>
<dbReference type="OMA" id="WGFGTTQ"/>
<dbReference type="InterPro" id="IPR050529">
    <property type="entry name" value="CYP450_sterol_14alpha_dmase"/>
</dbReference>
<evidence type="ECO:0000256" key="6">
    <source>
        <dbReference type="ARBA" id="ARBA00022723"/>
    </source>
</evidence>
<proteinExistence type="inferred from homology"/>
<organism evidence="16 17">
    <name type="scientific">Saprolegnia diclina (strain VS20)</name>
    <dbReference type="NCBI Taxonomy" id="1156394"/>
    <lineage>
        <taxon>Eukaryota</taxon>
        <taxon>Sar</taxon>
        <taxon>Stramenopiles</taxon>
        <taxon>Oomycota</taxon>
        <taxon>Saprolegniomycetes</taxon>
        <taxon>Saprolegniales</taxon>
        <taxon>Saprolegniaceae</taxon>
        <taxon>Saprolegnia</taxon>
    </lineage>
</organism>
<dbReference type="OrthoDB" id="67904at2759"/>
<dbReference type="GO" id="GO:0006629">
    <property type="term" value="P:lipid metabolic process"/>
    <property type="evidence" value="ECO:0007669"/>
    <property type="project" value="UniProtKB-KW"/>
</dbReference>
<dbReference type="AlphaFoldDB" id="T0QDE5"/>
<evidence type="ECO:0000256" key="14">
    <source>
        <dbReference type="PIRSR" id="PIRSR000047-2"/>
    </source>
</evidence>
<evidence type="ECO:0000256" key="10">
    <source>
        <dbReference type="ARBA" id="ARBA00023098"/>
    </source>
</evidence>
<dbReference type="PRINTS" id="PR00465">
    <property type="entry name" value="EP450IV"/>
</dbReference>
<dbReference type="eggNOG" id="KOG0684">
    <property type="taxonomic scope" value="Eukaryota"/>
</dbReference>
<dbReference type="InterPro" id="IPR036396">
    <property type="entry name" value="Cyt_P450_sf"/>
</dbReference>
<dbReference type="Gene3D" id="1.10.630.10">
    <property type="entry name" value="Cytochrome P450"/>
    <property type="match status" value="1"/>
</dbReference>
<evidence type="ECO:0000256" key="3">
    <source>
        <dbReference type="ARBA" id="ARBA00004860"/>
    </source>
</evidence>
<comment type="similarity">
    <text evidence="4 12">Belongs to the cytochrome P450 family.</text>
</comment>
<name>T0QDE5_SAPDV</name>
<evidence type="ECO:0000313" key="16">
    <source>
        <dbReference type="EMBL" id="EQC31585.1"/>
    </source>
</evidence>
<comment type="pathway">
    <text evidence="3">Lipid metabolism; bile acid biosynthesis.</text>
</comment>
<feature type="binding site" evidence="14">
    <location>
        <position position="369"/>
    </location>
    <ligand>
        <name>substrate</name>
    </ligand>
</feature>
<dbReference type="VEuPathDB" id="FungiDB:SDRG_10755"/>
<reference evidence="16 17" key="1">
    <citation type="submission" date="2012-04" db="EMBL/GenBank/DDBJ databases">
        <title>The Genome Sequence of Saprolegnia declina VS20.</title>
        <authorList>
            <consortium name="The Broad Institute Genome Sequencing Platform"/>
            <person name="Russ C."/>
            <person name="Nusbaum C."/>
            <person name="Tyler B."/>
            <person name="van West P."/>
            <person name="Dieguez-Uribeondo J."/>
            <person name="de Bruijn I."/>
            <person name="Tripathy S."/>
            <person name="Jiang R."/>
            <person name="Young S.K."/>
            <person name="Zeng Q."/>
            <person name="Gargeya S."/>
            <person name="Fitzgerald M."/>
            <person name="Haas B."/>
            <person name="Abouelleil A."/>
            <person name="Alvarado L."/>
            <person name="Arachchi H.M."/>
            <person name="Berlin A."/>
            <person name="Chapman S.B."/>
            <person name="Goldberg J."/>
            <person name="Griggs A."/>
            <person name="Gujja S."/>
            <person name="Hansen M."/>
            <person name="Howarth C."/>
            <person name="Imamovic A."/>
            <person name="Larimer J."/>
            <person name="McCowen C."/>
            <person name="Montmayeur A."/>
            <person name="Murphy C."/>
            <person name="Neiman D."/>
            <person name="Pearson M."/>
            <person name="Priest M."/>
            <person name="Roberts A."/>
            <person name="Saif S."/>
            <person name="Shea T."/>
            <person name="Sisk P."/>
            <person name="Sykes S."/>
            <person name="Wortman J."/>
            <person name="Nusbaum C."/>
            <person name="Birren B."/>
        </authorList>
    </citation>
    <scope>NUCLEOTIDE SEQUENCE [LARGE SCALE GENOMIC DNA]</scope>
    <source>
        <strain evidence="16 17">VS20</strain>
    </source>
</reference>
<sequence>MLPLIVIVAAVVLTVVLALKLATRQTGVPTVRWYIPLVGSALDFAASPIAFLRACRTKHGPVFRVLLAGRYMTFFTSPAHVAVLLQTKALSFGPVVHDVCVAAFGHDAGFAHPSQWHYRRVHSLFTQHFVNGTGLAALIEANVLQQRRALQRHLAASGSSQLRLFSFLRQALFESSSRTLFGDAFCDTHADLLDDYVAFDDAFPVLASGYVPTWLLRTARAAASTIAQGFGDAIVEPSLMRGCSQFMLDRLQLFRRVQAPLHNCAGTQLALLWATNSNSVPTAFWTLYHLLHDVAAWNAVLAEVHLHLTSPALASEATWSKADLDKCVVLDSAIDETLRLVSASLLLREATCDVELPLEPPVVLRKGDRVAMAPFLQHMDAALFPDPEIFRFDRFVHATQAQRSALRPFGLGASMCPGRFFAKTQLKSCIALVMQHLPGLRFASLQASTVAINQTRVGMGVYPPATDDVVLAFDRAAV</sequence>
<keyword evidence="8" id="KW-0560">Oxidoreductase</keyword>
<dbReference type="InParanoid" id="T0QDE5"/>
<evidence type="ECO:0000256" key="9">
    <source>
        <dbReference type="ARBA" id="ARBA00023004"/>
    </source>
</evidence>
<dbReference type="EMBL" id="JH767168">
    <property type="protein sequence ID" value="EQC31585.1"/>
    <property type="molecule type" value="Genomic_DNA"/>
</dbReference>
<feature type="signal peptide" evidence="15">
    <location>
        <begin position="1"/>
        <end position="18"/>
    </location>
</feature>
<dbReference type="Pfam" id="PF00067">
    <property type="entry name" value="p450"/>
    <property type="match status" value="1"/>
</dbReference>
<evidence type="ECO:0000256" key="11">
    <source>
        <dbReference type="ARBA" id="ARBA00023136"/>
    </source>
</evidence>
<comment type="cofactor">
    <cofactor evidence="1 12 13">
        <name>heme</name>
        <dbReference type="ChEBI" id="CHEBI:30413"/>
    </cofactor>
</comment>
<keyword evidence="15" id="KW-0732">Signal</keyword>
<evidence type="ECO:0000256" key="8">
    <source>
        <dbReference type="ARBA" id="ARBA00023002"/>
    </source>
</evidence>
<dbReference type="GO" id="GO:0042632">
    <property type="term" value="P:cholesterol homeostasis"/>
    <property type="evidence" value="ECO:0007669"/>
    <property type="project" value="TreeGrafter"/>
</dbReference>
<dbReference type="InterPro" id="IPR024204">
    <property type="entry name" value="Cyt_P450_CYP7A1-type"/>
</dbReference>
<dbReference type="GeneID" id="19951482"/>
<dbReference type="STRING" id="1156394.T0QDE5"/>
<feature type="binding site" evidence="14">
    <location>
        <position position="278"/>
    </location>
    <ligand>
        <name>substrate</name>
    </ligand>
</feature>
<keyword evidence="10" id="KW-0443">Lipid metabolism</keyword>
<evidence type="ECO:0000256" key="2">
    <source>
        <dbReference type="ARBA" id="ARBA00004586"/>
    </source>
</evidence>
<dbReference type="InterPro" id="IPR002403">
    <property type="entry name" value="Cyt_P450_E_grp-IV"/>
</dbReference>
<evidence type="ECO:0000313" key="17">
    <source>
        <dbReference type="Proteomes" id="UP000030762"/>
    </source>
</evidence>
<keyword evidence="6 12" id="KW-0479">Metal-binding</keyword>
<accession>T0QDE5</accession>
<dbReference type="CDD" id="cd11040">
    <property type="entry name" value="CYP7_CYP8-like"/>
    <property type="match status" value="1"/>
</dbReference>
<evidence type="ECO:0000256" key="5">
    <source>
        <dbReference type="ARBA" id="ARBA00022617"/>
    </source>
</evidence>
<dbReference type="GO" id="GO:0016705">
    <property type="term" value="F:oxidoreductase activity, acting on paired donors, with incorporation or reduction of molecular oxygen"/>
    <property type="evidence" value="ECO:0007669"/>
    <property type="project" value="InterPro"/>
</dbReference>
<evidence type="ECO:0000256" key="12">
    <source>
        <dbReference type="PIRNR" id="PIRNR000047"/>
    </source>
</evidence>